<sequence>MAAVARVKMPTALGTMRVPADVRPFSMSSAALQSDVIREEYESLMRDHDFLIKYGGSYRSFDPRGQEIFLDQMAAVAERWELLLGRFRLMGELDPDYTAVTEAFFSELGSSTDEFYVLLRKAHSLMRKQAEQEGLQR</sequence>
<keyword evidence="2" id="KW-1185">Reference proteome</keyword>
<dbReference type="InterPro" id="IPR014954">
    <property type="entry name" value="DUF1825"/>
</dbReference>
<dbReference type="Proteomes" id="UP001189429">
    <property type="component" value="Unassembled WGS sequence"/>
</dbReference>
<organism evidence="1 2">
    <name type="scientific">Prorocentrum cordatum</name>
    <dbReference type="NCBI Taxonomy" id="2364126"/>
    <lineage>
        <taxon>Eukaryota</taxon>
        <taxon>Sar</taxon>
        <taxon>Alveolata</taxon>
        <taxon>Dinophyceae</taxon>
        <taxon>Prorocentrales</taxon>
        <taxon>Prorocentraceae</taxon>
        <taxon>Prorocentrum</taxon>
    </lineage>
</organism>
<name>A0ABN9PPC2_9DINO</name>
<protein>
    <submittedName>
        <fullName evidence="1">Uncharacterized protein</fullName>
    </submittedName>
</protein>
<comment type="caution">
    <text evidence="1">The sequence shown here is derived from an EMBL/GenBank/DDBJ whole genome shotgun (WGS) entry which is preliminary data.</text>
</comment>
<proteinExistence type="predicted"/>
<dbReference type="EMBL" id="CAUYUJ010000729">
    <property type="protein sequence ID" value="CAK0792222.1"/>
    <property type="molecule type" value="Genomic_DNA"/>
</dbReference>
<dbReference type="Pfam" id="PF08855">
    <property type="entry name" value="DUF1825"/>
    <property type="match status" value="1"/>
</dbReference>
<evidence type="ECO:0000313" key="1">
    <source>
        <dbReference type="EMBL" id="CAK0792222.1"/>
    </source>
</evidence>
<reference evidence="1" key="1">
    <citation type="submission" date="2023-10" db="EMBL/GenBank/DDBJ databases">
        <authorList>
            <person name="Chen Y."/>
            <person name="Shah S."/>
            <person name="Dougan E. K."/>
            <person name="Thang M."/>
            <person name="Chan C."/>
        </authorList>
    </citation>
    <scope>NUCLEOTIDE SEQUENCE [LARGE SCALE GENOMIC DNA]</scope>
</reference>
<gene>
    <name evidence="1" type="ORF">PCOR1329_LOCUS2873</name>
</gene>
<evidence type="ECO:0000313" key="2">
    <source>
        <dbReference type="Proteomes" id="UP001189429"/>
    </source>
</evidence>
<accession>A0ABN9PPC2</accession>